<evidence type="ECO:0000256" key="1">
    <source>
        <dbReference type="SAM" id="MobiDB-lite"/>
    </source>
</evidence>
<dbReference type="RefSeq" id="XP_005111345.1">
    <property type="nucleotide sequence ID" value="XM_005111288.3"/>
</dbReference>
<accession>A0ABM0K8I3</accession>
<feature type="domain" description="BMP and activin membrane-bound inhibitor C-terminal" evidence="5">
    <location>
        <begin position="175"/>
        <end position="258"/>
    </location>
</feature>
<keyword evidence="6" id="KW-1185">Reference proteome</keyword>
<dbReference type="InterPro" id="IPR045806">
    <property type="entry name" value="BAMBI_C"/>
</dbReference>
<dbReference type="Pfam" id="PF19337">
    <property type="entry name" value="BAMBI_C"/>
    <property type="match status" value="1"/>
</dbReference>
<protein>
    <submittedName>
        <fullName evidence="7">Uncharacterized protein LOC101862761</fullName>
    </submittedName>
</protein>
<evidence type="ECO:0000313" key="6">
    <source>
        <dbReference type="Proteomes" id="UP000694888"/>
    </source>
</evidence>
<name>A0ABM0K8I3_APLCA</name>
<feature type="domain" description="BMP and activin membrane-bound inhibitor N-terminal" evidence="4">
    <location>
        <begin position="16"/>
        <end position="80"/>
    </location>
</feature>
<reference evidence="7" key="1">
    <citation type="submission" date="2025-08" db="UniProtKB">
        <authorList>
            <consortium name="RefSeq"/>
        </authorList>
    </citation>
    <scope>IDENTIFICATION</scope>
</reference>
<proteinExistence type="predicted"/>
<evidence type="ECO:0000256" key="2">
    <source>
        <dbReference type="SAM" id="Phobius"/>
    </source>
</evidence>
<dbReference type="CDD" id="cd23576">
    <property type="entry name" value="TFP_LU_ECD_BAMBI"/>
    <property type="match status" value="1"/>
</dbReference>
<dbReference type="Pfam" id="PF06211">
    <property type="entry name" value="BAMBI"/>
    <property type="match status" value="1"/>
</dbReference>
<sequence>MAPYYRSNFMGISPFLLLFLLGYCLAVIEGELRCYCNESGCVTTGYICKSAAGRCFTAVEVRGETTHQTHGCLDSLPEPQRASCRPVMDVVSASASARANGVKSPPGVGSGGGGGGGLPLLLCCDEDMCNYREDLDVSIILTPKFNGTFQRGSAPANTDKAVYSRNHPDNRDDERDLWFKAAVIAVPIAGGFILVLLVLLAVRMLKTDSRQHRRLIQIRRERSLTKAHMYITDHLVSMGKGSKQQHCSLFNEKTNTTTCVPVFSDSSGGTTVIGLCPSCCGTDISATSQCSCSRAPRSESSYVVDSGQTDSKCSCSCSSCGSNSSSNNTSNSNSNHFHHCNSYRNSGGGSSGPFQYPPPADISDKTSPPQVTCSINSNSILSSASAAKPPRSFFSDPPPAALKTTSCASRDINVRLVDRGGHLFPQVGISCPRAVGGVASVAGHTHSSVASWDKACSKGPMANV</sequence>
<keyword evidence="2" id="KW-1133">Transmembrane helix</keyword>
<keyword evidence="3" id="KW-0732">Signal</keyword>
<feature type="chain" id="PRO_5046965469" evidence="3">
    <location>
        <begin position="27"/>
        <end position="464"/>
    </location>
</feature>
<evidence type="ECO:0000256" key="3">
    <source>
        <dbReference type="SAM" id="SignalP"/>
    </source>
</evidence>
<evidence type="ECO:0000259" key="5">
    <source>
        <dbReference type="Pfam" id="PF19337"/>
    </source>
</evidence>
<dbReference type="InterPro" id="IPR045807">
    <property type="entry name" value="BAMBI_N"/>
</dbReference>
<dbReference type="Proteomes" id="UP000694888">
    <property type="component" value="Unplaced"/>
</dbReference>
<feature type="transmembrane region" description="Helical" evidence="2">
    <location>
        <begin position="177"/>
        <end position="205"/>
    </location>
</feature>
<feature type="signal peptide" evidence="3">
    <location>
        <begin position="1"/>
        <end position="26"/>
    </location>
</feature>
<dbReference type="GeneID" id="101862761"/>
<organism evidence="6 7">
    <name type="scientific">Aplysia californica</name>
    <name type="common">California sea hare</name>
    <dbReference type="NCBI Taxonomy" id="6500"/>
    <lineage>
        <taxon>Eukaryota</taxon>
        <taxon>Metazoa</taxon>
        <taxon>Spiralia</taxon>
        <taxon>Lophotrochozoa</taxon>
        <taxon>Mollusca</taxon>
        <taxon>Gastropoda</taxon>
        <taxon>Heterobranchia</taxon>
        <taxon>Euthyneura</taxon>
        <taxon>Tectipleura</taxon>
        <taxon>Aplysiida</taxon>
        <taxon>Aplysioidea</taxon>
        <taxon>Aplysiidae</taxon>
        <taxon>Aplysia</taxon>
    </lineage>
</organism>
<evidence type="ECO:0000259" key="4">
    <source>
        <dbReference type="Pfam" id="PF06211"/>
    </source>
</evidence>
<keyword evidence="2" id="KW-0472">Membrane</keyword>
<gene>
    <name evidence="7" type="primary">LOC101862761</name>
</gene>
<evidence type="ECO:0000313" key="7">
    <source>
        <dbReference type="RefSeq" id="XP_005111345.1"/>
    </source>
</evidence>
<keyword evidence="2" id="KW-0812">Transmembrane</keyword>
<feature type="region of interest" description="Disordered" evidence="1">
    <location>
        <begin position="349"/>
        <end position="371"/>
    </location>
</feature>